<reference evidence="2 3" key="1">
    <citation type="journal article" date="2024" name="Commun. Biol.">
        <title>Comparative genomic analysis of thermophilic fungi reveals convergent evolutionary adaptations and gene losses.</title>
        <authorList>
            <person name="Steindorff A.S."/>
            <person name="Aguilar-Pontes M.V."/>
            <person name="Robinson A.J."/>
            <person name="Andreopoulos B."/>
            <person name="LaButti K."/>
            <person name="Kuo A."/>
            <person name="Mondo S."/>
            <person name="Riley R."/>
            <person name="Otillar R."/>
            <person name="Haridas S."/>
            <person name="Lipzen A."/>
            <person name="Grimwood J."/>
            <person name="Schmutz J."/>
            <person name="Clum A."/>
            <person name="Reid I.D."/>
            <person name="Moisan M.C."/>
            <person name="Butler G."/>
            <person name="Nguyen T.T.M."/>
            <person name="Dewar K."/>
            <person name="Conant G."/>
            <person name="Drula E."/>
            <person name="Henrissat B."/>
            <person name="Hansel C."/>
            <person name="Singer S."/>
            <person name="Hutchinson M.I."/>
            <person name="de Vries R.P."/>
            <person name="Natvig D.O."/>
            <person name="Powell A.J."/>
            <person name="Tsang A."/>
            <person name="Grigoriev I.V."/>
        </authorList>
    </citation>
    <scope>NUCLEOTIDE SEQUENCE [LARGE SCALE GENOMIC DNA]</scope>
    <source>
        <strain evidence="2 3">ATCC 22073</strain>
    </source>
</reference>
<dbReference type="EMBL" id="JAZGUE010000003">
    <property type="protein sequence ID" value="KAL2268014.1"/>
    <property type="molecule type" value="Genomic_DNA"/>
</dbReference>
<evidence type="ECO:0000313" key="2">
    <source>
        <dbReference type="EMBL" id="KAL2268014.1"/>
    </source>
</evidence>
<comment type="caution">
    <text evidence="2">The sequence shown here is derived from an EMBL/GenBank/DDBJ whole genome shotgun (WGS) entry which is preliminary data.</text>
</comment>
<dbReference type="RefSeq" id="XP_070866741.1">
    <property type="nucleotide sequence ID" value="XM_071009177.1"/>
</dbReference>
<feature type="region of interest" description="Disordered" evidence="1">
    <location>
        <begin position="158"/>
        <end position="180"/>
    </location>
</feature>
<protein>
    <submittedName>
        <fullName evidence="2">Uncharacterized protein</fullName>
    </submittedName>
</protein>
<evidence type="ECO:0000313" key="3">
    <source>
        <dbReference type="Proteomes" id="UP001600064"/>
    </source>
</evidence>
<accession>A0ABR4DCD6</accession>
<proteinExistence type="predicted"/>
<sequence length="180" mass="20809">MARRWPFLPRRPNVCTLWPSQPERASDELWQLSRRHVQLVTRCIARQQQKGSFDSRPARLGWVSRCRSPRGMVSGLPPPTLEPRWDRALVRLASAANVGLSHHKEPAKWRIWISLWLRSLFVPWARHLRKVLGPDQQRLLGSSGPRVPCCRCISRVPDRRPSRKRGNKVTEQRASVPAPT</sequence>
<dbReference type="GeneID" id="98123821"/>
<keyword evidence="3" id="KW-1185">Reference proteome</keyword>
<dbReference type="Proteomes" id="UP001600064">
    <property type="component" value="Unassembled WGS sequence"/>
</dbReference>
<name>A0ABR4DCD6_9PEZI</name>
<gene>
    <name evidence="2" type="ORF">VTJ83DRAFT_2860</name>
</gene>
<evidence type="ECO:0000256" key="1">
    <source>
        <dbReference type="SAM" id="MobiDB-lite"/>
    </source>
</evidence>
<organism evidence="2 3">
    <name type="scientific">Remersonia thermophila</name>
    <dbReference type="NCBI Taxonomy" id="72144"/>
    <lineage>
        <taxon>Eukaryota</taxon>
        <taxon>Fungi</taxon>
        <taxon>Dikarya</taxon>
        <taxon>Ascomycota</taxon>
        <taxon>Pezizomycotina</taxon>
        <taxon>Sordariomycetes</taxon>
        <taxon>Sordariomycetidae</taxon>
        <taxon>Sordariales</taxon>
        <taxon>Sordariales incertae sedis</taxon>
        <taxon>Remersonia</taxon>
    </lineage>
</organism>